<dbReference type="InterPro" id="IPR014962">
    <property type="entry name" value="YolD"/>
</dbReference>
<dbReference type="PANTHER" id="PTHR40051">
    <property type="entry name" value="IG HYPOTHETICAL 15966"/>
    <property type="match status" value="1"/>
</dbReference>
<reference evidence="1 2" key="1">
    <citation type="submission" date="2021-01" db="EMBL/GenBank/DDBJ databases">
        <title>Genomic Encyclopedia of Type Strains, Phase IV (KMG-IV): sequencing the most valuable type-strain genomes for metagenomic binning, comparative biology and taxonomic classification.</title>
        <authorList>
            <person name="Goeker M."/>
        </authorList>
    </citation>
    <scope>NUCLEOTIDE SEQUENCE [LARGE SCALE GENOMIC DNA]</scope>
    <source>
        <strain evidence="1 2">DSM 105453</strain>
    </source>
</reference>
<dbReference type="EMBL" id="JAFBFH010000003">
    <property type="protein sequence ID" value="MBM7713715.1"/>
    <property type="molecule type" value="Genomic_DNA"/>
</dbReference>
<dbReference type="Proteomes" id="UP000823485">
    <property type="component" value="Unassembled WGS sequence"/>
</dbReference>
<protein>
    <recommendedName>
        <fullName evidence="3">YolD-like protein</fullName>
    </recommendedName>
</protein>
<dbReference type="RefSeq" id="WP_205178615.1">
    <property type="nucleotide sequence ID" value="NZ_JAFBFH010000003.1"/>
</dbReference>
<proteinExistence type="predicted"/>
<sequence length="110" mass="13075">MIRDRGNIKWNSLMLPEHVKMLREWAKEDTWDAKGQLDEQKLEQLNLAAEEAMEFAKEVNITYFSHRQSKQIAGKIHYFDSVKKEFRIVDRSGHVQRILLKQIEHIELIG</sequence>
<dbReference type="Pfam" id="PF08863">
    <property type="entry name" value="YolD"/>
    <property type="match status" value="1"/>
</dbReference>
<keyword evidence="2" id="KW-1185">Reference proteome</keyword>
<name>A0ABS2R2V1_9BACI</name>
<evidence type="ECO:0000313" key="2">
    <source>
        <dbReference type="Proteomes" id="UP000823485"/>
    </source>
</evidence>
<organism evidence="1 2">
    <name type="scientific">Siminovitchia thermophila</name>
    <dbReference type="NCBI Taxonomy" id="1245522"/>
    <lineage>
        <taxon>Bacteria</taxon>
        <taxon>Bacillati</taxon>
        <taxon>Bacillota</taxon>
        <taxon>Bacilli</taxon>
        <taxon>Bacillales</taxon>
        <taxon>Bacillaceae</taxon>
        <taxon>Siminovitchia</taxon>
    </lineage>
</organism>
<evidence type="ECO:0000313" key="1">
    <source>
        <dbReference type="EMBL" id="MBM7713715.1"/>
    </source>
</evidence>
<comment type="caution">
    <text evidence="1">The sequence shown here is derived from an EMBL/GenBank/DDBJ whole genome shotgun (WGS) entry which is preliminary data.</text>
</comment>
<gene>
    <name evidence="1" type="ORF">JOC94_000684</name>
</gene>
<evidence type="ECO:0008006" key="3">
    <source>
        <dbReference type="Google" id="ProtNLM"/>
    </source>
</evidence>
<dbReference type="PANTHER" id="PTHR40051:SF1">
    <property type="entry name" value="YOLD-LIKE FAMILY PROTEIN"/>
    <property type="match status" value="1"/>
</dbReference>
<accession>A0ABS2R2V1</accession>